<sequence>METFILVIAGKISDKDGLGVPALLVYVYGVVPVSLCRTQGCGVTTNTSGVRFEFDEQGESQAQGPHSYAGDNQSIETPPNVANPSIAPSIGDASLGMTN</sequence>
<evidence type="ECO:0000313" key="3">
    <source>
        <dbReference type="Proteomes" id="UP000762676"/>
    </source>
</evidence>
<accession>A0AAV4IN60</accession>
<protein>
    <submittedName>
        <fullName evidence="2">E3 ubiquitin-protein ligase RNF19A-like</fullName>
    </submittedName>
</protein>
<organism evidence="2 3">
    <name type="scientific">Elysia marginata</name>
    <dbReference type="NCBI Taxonomy" id="1093978"/>
    <lineage>
        <taxon>Eukaryota</taxon>
        <taxon>Metazoa</taxon>
        <taxon>Spiralia</taxon>
        <taxon>Lophotrochozoa</taxon>
        <taxon>Mollusca</taxon>
        <taxon>Gastropoda</taxon>
        <taxon>Heterobranchia</taxon>
        <taxon>Euthyneura</taxon>
        <taxon>Panpulmonata</taxon>
        <taxon>Sacoglossa</taxon>
        <taxon>Placobranchoidea</taxon>
        <taxon>Plakobranchidae</taxon>
        <taxon>Elysia</taxon>
    </lineage>
</organism>
<evidence type="ECO:0000256" key="1">
    <source>
        <dbReference type="SAM" id="MobiDB-lite"/>
    </source>
</evidence>
<dbReference type="Proteomes" id="UP000762676">
    <property type="component" value="Unassembled WGS sequence"/>
</dbReference>
<evidence type="ECO:0000313" key="2">
    <source>
        <dbReference type="EMBL" id="GFS10853.1"/>
    </source>
</evidence>
<dbReference type="AlphaFoldDB" id="A0AAV4IN60"/>
<reference evidence="2 3" key="1">
    <citation type="journal article" date="2021" name="Elife">
        <title>Chloroplast acquisition without the gene transfer in kleptoplastic sea slugs, Plakobranchus ocellatus.</title>
        <authorList>
            <person name="Maeda T."/>
            <person name="Takahashi S."/>
            <person name="Yoshida T."/>
            <person name="Shimamura S."/>
            <person name="Takaki Y."/>
            <person name="Nagai Y."/>
            <person name="Toyoda A."/>
            <person name="Suzuki Y."/>
            <person name="Arimoto A."/>
            <person name="Ishii H."/>
            <person name="Satoh N."/>
            <person name="Nishiyama T."/>
            <person name="Hasebe M."/>
            <person name="Maruyama T."/>
            <person name="Minagawa J."/>
            <person name="Obokata J."/>
            <person name="Shigenobu S."/>
        </authorList>
    </citation>
    <scope>NUCLEOTIDE SEQUENCE [LARGE SCALE GENOMIC DNA]</scope>
</reference>
<dbReference type="EMBL" id="BMAT01013350">
    <property type="protein sequence ID" value="GFS10853.1"/>
    <property type="molecule type" value="Genomic_DNA"/>
</dbReference>
<feature type="non-terminal residue" evidence="2">
    <location>
        <position position="99"/>
    </location>
</feature>
<name>A0AAV4IN60_9GAST</name>
<keyword evidence="3" id="KW-1185">Reference proteome</keyword>
<feature type="compositionally biased region" description="Polar residues" evidence="1">
    <location>
        <begin position="59"/>
        <end position="83"/>
    </location>
</feature>
<feature type="region of interest" description="Disordered" evidence="1">
    <location>
        <begin position="57"/>
        <end position="99"/>
    </location>
</feature>
<gene>
    <name evidence="2" type="ORF">ElyMa_006656900</name>
</gene>
<comment type="caution">
    <text evidence="2">The sequence shown here is derived from an EMBL/GenBank/DDBJ whole genome shotgun (WGS) entry which is preliminary data.</text>
</comment>
<proteinExistence type="predicted"/>